<keyword evidence="1" id="KW-1133">Transmembrane helix</keyword>
<comment type="caution">
    <text evidence="2">The sequence shown here is derived from an EMBL/GenBank/DDBJ whole genome shotgun (WGS) entry which is preliminary data.</text>
</comment>
<name>A0ABV6NVD0_9ACTN</name>
<evidence type="ECO:0000256" key="1">
    <source>
        <dbReference type="SAM" id="Phobius"/>
    </source>
</evidence>
<reference evidence="2 3" key="1">
    <citation type="submission" date="2024-09" db="EMBL/GenBank/DDBJ databases">
        <authorList>
            <person name="Sun Q."/>
            <person name="Mori K."/>
        </authorList>
    </citation>
    <scope>NUCLEOTIDE SEQUENCE [LARGE SCALE GENOMIC DNA]</scope>
    <source>
        <strain evidence="2 3">TBRC 2205</strain>
    </source>
</reference>
<proteinExistence type="predicted"/>
<feature type="transmembrane region" description="Helical" evidence="1">
    <location>
        <begin position="57"/>
        <end position="79"/>
    </location>
</feature>
<keyword evidence="1" id="KW-0472">Membrane</keyword>
<dbReference type="RefSeq" id="WP_377336948.1">
    <property type="nucleotide sequence ID" value="NZ_JBHLUE010000004.1"/>
</dbReference>
<keyword evidence="3" id="KW-1185">Reference proteome</keyword>
<dbReference type="EMBL" id="JBHLUE010000004">
    <property type="protein sequence ID" value="MFC0564008.1"/>
    <property type="molecule type" value="Genomic_DNA"/>
</dbReference>
<organism evidence="2 3">
    <name type="scientific">Plantactinospora siamensis</name>
    <dbReference type="NCBI Taxonomy" id="555372"/>
    <lineage>
        <taxon>Bacteria</taxon>
        <taxon>Bacillati</taxon>
        <taxon>Actinomycetota</taxon>
        <taxon>Actinomycetes</taxon>
        <taxon>Micromonosporales</taxon>
        <taxon>Micromonosporaceae</taxon>
        <taxon>Plantactinospora</taxon>
    </lineage>
</organism>
<sequence length="167" mass="17769">MSRLSAQEAITYYDDGAVLVTSAVVRVGQRGCPIGDIERVWVERGGRSWRVLAGRGGLALALLGTLAAAVLALVVAVRLHASGTVTVALIGAACLLGLAVLGPLPDLLLDRLDRSYAHGSAQLRLWVLLRGHPVPLLTSRDALRFGQIHRALRRALERSAPPVPGRH</sequence>
<feature type="transmembrane region" description="Helical" evidence="1">
    <location>
        <begin position="85"/>
        <end position="104"/>
    </location>
</feature>
<dbReference type="Proteomes" id="UP001589894">
    <property type="component" value="Unassembled WGS sequence"/>
</dbReference>
<gene>
    <name evidence="2" type="ORF">ACFFHU_07485</name>
</gene>
<accession>A0ABV6NVD0</accession>
<evidence type="ECO:0000313" key="2">
    <source>
        <dbReference type="EMBL" id="MFC0564008.1"/>
    </source>
</evidence>
<dbReference type="InterPro" id="IPR045629">
    <property type="entry name" value="DUF6232"/>
</dbReference>
<keyword evidence="1" id="KW-0812">Transmembrane</keyword>
<protein>
    <submittedName>
        <fullName evidence="2">DUF6232 family protein</fullName>
    </submittedName>
</protein>
<evidence type="ECO:0000313" key="3">
    <source>
        <dbReference type="Proteomes" id="UP001589894"/>
    </source>
</evidence>
<dbReference type="Pfam" id="PF19744">
    <property type="entry name" value="DUF6232"/>
    <property type="match status" value="1"/>
</dbReference>